<feature type="transmembrane region" description="Helical" evidence="2">
    <location>
        <begin position="143"/>
        <end position="165"/>
    </location>
</feature>
<protein>
    <submittedName>
        <fullName evidence="3">Uncharacterized protein</fullName>
    </submittedName>
</protein>
<reference evidence="3 4" key="1">
    <citation type="submission" date="2014-04" db="EMBL/GenBank/DDBJ databases">
        <title>Evolutionary Origins and Diversification of the Mycorrhizal Mutualists.</title>
        <authorList>
            <consortium name="DOE Joint Genome Institute"/>
            <consortium name="Mycorrhizal Genomics Consortium"/>
            <person name="Kohler A."/>
            <person name="Kuo A."/>
            <person name="Nagy L.G."/>
            <person name="Floudas D."/>
            <person name="Copeland A."/>
            <person name="Barry K.W."/>
            <person name="Cichocki N."/>
            <person name="Veneault-Fourrey C."/>
            <person name="LaButti K."/>
            <person name="Lindquist E.A."/>
            <person name="Lipzen A."/>
            <person name="Lundell T."/>
            <person name="Morin E."/>
            <person name="Murat C."/>
            <person name="Riley R."/>
            <person name="Ohm R."/>
            <person name="Sun H."/>
            <person name="Tunlid A."/>
            <person name="Henrissat B."/>
            <person name="Grigoriev I.V."/>
            <person name="Hibbett D.S."/>
            <person name="Martin F."/>
        </authorList>
    </citation>
    <scope>NUCLEOTIDE SEQUENCE [LARGE SCALE GENOMIC DNA]</scope>
    <source>
        <strain evidence="3 4">Koide BX008</strain>
    </source>
</reference>
<feature type="compositionally biased region" description="Polar residues" evidence="1">
    <location>
        <begin position="548"/>
        <end position="561"/>
    </location>
</feature>
<dbReference type="Proteomes" id="UP000054549">
    <property type="component" value="Unassembled WGS sequence"/>
</dbReference>
<name>A0A0C2X787_AMAMK</name>
<evidence type="ECO:0000256" key="2">
    <source>
        <dbReference type="SAM" id="Phobius"/>
    </source>
</evidence>
<feature type="region of interest" description="Disordered" evidence="1">
    <location>
        <begin position="75"/>
        <end position="98"/>
    </location>
</feature>
<dbReference type="EMBL" id="KN818248">
    <property type="protein sequence ID" value="KIL64598.1"/>
    <property type="molecule type" value="Genomic_DNA"/>
</dbReference>
<accession>A0A0C2X787</accession>
<feature type="compositionally biased region" description="Polar residues" evidence="1">
    <location>
        <begin position="437"/>
        <end position="448"/>
    </location>
</feature>
<proteinExistence type="predicted"/>
<dbReference type="AlphaFoldDB" id="A0A0C2X787"/>
<sequence length="594" mass="63791">MYHCSNAENSNGYGTWKRDRDDEEADNGLIFLLGPGGRAAVITKQIPEPELQGSVSQDSPSTFLVPLSSSGEVSATVAEASDTPLSTTTQALPSASTPETSLALVSASTTEASSSGVATESSLQSAIPSTISSEAVNGKPPPYVGIVLGTIAGIACLAALLTWWIRIRSHAKRRRLYGDTDIPWAPSESIDGGLEEAREVTQTRSREDLVPAELEAWQPRGDCGIGEPRRFECQQKDLITSSKGLLTPIYNNPYAHRVGAANPDDDLAFVQPCRNGPYPNARLLPSYLRTVNSSSSGSVDDHSTASSLGPLRVANLLPGDRSAATSRAGTVLGMDSQAYSLGSEDIENLINTESCSTLDQRTNSTLSWANTTAVLKETDAVSEKQETPSTTAAQEGWATSLKTIFAVMASNLSTRSASVKRKDDRFTPIPRKRSAAGFSSESDAQQDIASAPYRPQMSLEGRRGTKSRQLRRELLSRSRDGLRGMLDSTPSRASSIYSTASANYQSDQFGEMPTNASQNFADINSSSSVTSDTRNRETSWSRPAAMTRVSSTGCSISTQMTENEEAAQRALIDRRRRAKRSDEGEARCLESWSG</sequence>
<evidence type="ECO:0000313" key="4">
    <source>
        <dbReference type="Proteomes" id="UP000054549"/>
    </source>
</evidence>
<keyword evidence="2" id="KW-0472">Membrane</keyword>
<feature type="compositionally biased region" description="Polar residues" evidence="1">
    <location>
        <begin position="83"/>
        <end position="98"/>
    </location>
</feature>
<feature type="region of interest" description="Disordered" evidence="1">
    <location>
        <begin position="507"/>
        <end position="594"/>
    </location>
</feature>
<evidence type="ECO:0000256" key="1">
    <source>
        <dbReference type="SAM" id="MobiDB-lite"/>
    </source>
</evidence>
<keyword evidence="2" id="KW-1133">Transmembrane helix</keyword>
<evidence type="ECO:0000313" key="3">
    <source>
        <dbReference type="EMBL" id="KIL64598.1"/>
    </source>
</evidence>
<dbReference type="InParanoid" id="A0A0C2X787"/>
<dbReference type="HOGENOM" id="CLU_459244_0_0_1"/>
<dbReference type="OrthoDB" id="3061923at2759"/>
<keyword evidence="4" id="KW-1185">Reference proteome</keyword>
<organism evidence="3 4">
    <name type="scientific">Amanita muscaria (strain Koide BX008)</name>
    <dbReference type="NCBI Taxonomy" id="946122"/>
    <lineage>
        <taxon>Eukaryota</taxon>
        <taxon>Fungi</taxon>
        <taxon>Dikarya</taxon>
        <taxon>Basidiomycota</taxon>
        <taxon>Agaricomycotina</taxon>
        <taxon>Agaricomycetes</taxon>
        <taxon>Agaricomycetidae</taxon>
        <taxon>Agaricales</taxon>
        <taxon>Pluteineae</taxon>
        <taxon>Amanitaceae</taxon>
        <taxon>Amanita</taxon>
    </lineage>
</organism>
<keyword evidence="2" id="KW-0812">Transmembrane</keyword>
<feature type="region of interest" description="Disordered" evidence="1">
    <location>
        <begin position="416"/>
        <end position="471"/>
    </location>
</feature>
<feature type="compositionally biased region" description="Polar residues" evidence="1">
    <location>
        <begin position="507"/>
        <end position="532"/>
    </location>
</feature>
<dbReference type="STRING" id="946122.A0A0C2X787"/>
<gene>
    <name evidence="3" type="ORF">M378DRAFT_11380</name>
</gene>